<evidence type="ECO:0000313" key="7">
    <source>
        <dbReference type="Proteomes" id="UP000759537"/>
    </source>
</evidence>
<dbReference type="InterPro" id="IPR050776">
    <property type="entry name" value="Ank_Repeat/CDKN_Inhibitor"/>
</dbReference>
<reference evidence="5" key="2">
    <citation type="journal article" date="2020" name="Nat. Commun.">
        <title>Large-scale genome sequencing of mycorrhizal fungi provides insights into the early evolution of symbiotic traits.</title>
        <authorList>
            <person name="Miyauchi S."/>
            <person name="Kiss E."/>
            <person name="Kuo A."/>
            <person name="Drula E."/>
            <person name="Kohler A."/>
            <person name="Sanchez-Garcia M."/>
            <person name="Morin E."/>
            <person name="Andreopoulos B."/>
            <person name="Barry K.W."/>
            <person name="Bonito G."/>
            <person name="Buee M."/>
            <person name="Carver A."/>
            <person name="Chen C."/>
            <person name="Cichocki N."/>
            <person name="Clum A."/>
            <person name="Culley D."/>
            <person name="Crous P.W."/>
            <person name="Fauchery L."/>
            <person name="Girlanda M."/>
            <person name="Hayes R.D."/>
            <person name="Keri Z."/>
            <person name="LaButti K."/>
            <person name="Lipzen A."/>
            <person name="Lombard V."/>
            <person name="Magnuson J."/>
            <person name="Maillard F."/>
            <person name="Murat C."/>
            <person name="Nolan M."/>
            <person name="Ohm R.A."/>
            <person name="Pangilinan J."/>
            <person name="Pereira M.F."/>
            <person name="Perotto S."/>
            <person name="Peter M."/>
            <person name="Pfister S."/>
            <person name="Riley R."/>
            <person name="Sitrit Y."/>
            <person name="Stielow J.B."/>
            <person name="Szollosi G."/>
            <person name="Zifcakova L."/>
            <person name="Stursova M."/>
            <person name="Spatafora J.W."/>
            <person name="Tedersoo L."/>
            <person name="Vaario L.M."/>
            <person name="Yamada A."/>
            <person name="Yan M."/>
            <person name="Wang P."/>
            <person name="Xu J."/>
            <person name="Bruns T."/>
            <person name="Baldrian P."/>
            <person name="Vilgalys R."/>
            <person name="Dunand C."/>
            <person name="Henrissat B."/>
            <person name="Grigoriev I.V."/>
            <person name="Hibbett D."/>
            <person name="Nagy L.G."/>
            <person name="Martin F.M."/>
        </authorList>
    </citation>
    <scope>NUCLEOTIDE SEQUENCE</scope>
    <source>
        <strain evidence="5">Prilba</strain>
    </source>
</reference>
<dbReference type="EMBL" id="WHVB01000002">
    <property type="protein sequence ID" value="KAF8486199.1"/>
    <property type="molecule type" value="Genomic_DNA"/>
</dbReference>
<keyword evidence="2 3" id="KW-0040">ANK repeat</keyword>
<dbReference type="InterPro" id="IPR036770">
    <property type="entry name" value="Ankyrin_rpt-contain_sf"/>
</dbReference>
<organism evidence="5 7">
    <name type="scientific">Russula ochroleuca</name>
    <dbReference type="NCBI Taxonomy" id="152965"/>
    <lineage>
        <taxon>Eukaryota</taxon>
        <taxon>Fungi</taxon>
        <taxon>Dikarya</taxon>
        <taxon>Basidiomycota</taxon>
        <taxon>Agaricomycotina</taxon>
        <taxon>Agaricomycetes</taxon>
        <taxon>Russulales</taxon>
        <taxon>Russulaceae</taxon>
        <taxon>Russula</taxon>
    </lineage>
</organism>
<evidence type="ECO:0000256" key="3">
    <source>
        <dbReference type="PROSITE-ProRule" id="PRU00023"/>
    </source>
</evidence>
<dbReference type="PROSITE" id="PS50297">
    <property type="entry name" value="ANK_REP_REGION"/>
    <property type="match status" value="1"/>
</dbReference>
<reference evidence="5" key="1">
    <citation type="submission" date="2019-10" db="EMBL/GenBank/DDBJ databases">
        <authorList>
            <consortium name="DOE Joint Genome Institute"/>
            <person name="Kuo A."/>
            <person name="Miyauchi S."/>
            <person name="Kiss E."/>
            <person name="Drula E."/>
            <person name="Kohler A."/>
            <person name="Sanchez-Garcia M."/>
            <person name="Andreopoulos B."/>
            <person name="Barry K.W."/>
            <person name="Bonito G."/>
            <person name="Buee M."/>
            <person name="Carver A."/>
            <person name="Chen C."/>
            <person name="Cichocki N."/>
            <person name="Clum A."/>
            <person name="Culley D."/>
            <person name="Crous P.W."/>
            <person name="Fauchery L."/>
            <person name="Girlanda M."/>
            <person name="Hayes R."/>
            <person name="Keri Z."/>
            <person name="LaButti K."/>
            <person name="Lipzen A."/>
            <person name="Lombard V."/>
            <person name="Magnuson J."/>
            <person name="Maillard F."/>
            <person name="Morin E."/>
            <person name="Murat C."/>
            <person name="Nolan M."/>
            <person name="Ohm R."/>
            <person name="Pangilinan J."/>
            <person name="Pereira M."/>
            <person name="Perotto S."/>
            <person name="Peter M."/>
            <person name="Riley R."/>
            <person name="Sitrit Y."/>
            <person name="Stielow B."/>
            <person name="Szollosi G."/>
            <person name="Zifcakova L."/>
            <person name="Stursova M."/>
            <person name="Spatafora J.W."/>
            <person name="Tedersoo L."/>
            <person name="Vaario L.-M."/>
            <person name="Yamada A."/>
            <person name="Yan M."/>
            <person name="Wang P."/>
            <person name="Xu J."/>
            <person name="Bruns T."/>
            <person name="Baldrian P."/>
            <person name="Vilgalys R."/>
            <person name="Henrissat B."/>
            <person name="Grigoriev I.V."/>
            <person name="Hibbett D."/>
            <person name="Nagy L.G."/>
            <person name="Martin F.M."/>
        </authorList>
    </citation>
    <scope>NUCLEOTIDE SEQUENCE</scope>
    <source>
        <strain evidence="5">Prilba</strain>
    </source>
</reference>
<evidence type="ECO:0000256" key="1">
    <source>
        <dbReference type="ARBA" id="ARBA00022737"/>
    </source>
</evidence>
<dbReference type="PANTHER" id="PTHR24201:SF16">
    <property type="entry name" value="ANKYRIN-1-LIKE-RELATED"/>
    <property type="match status" value="1"/>
</dbReference>
<dbReference type="GO" id="GO:0005634">
    <property type="term" value="C:nucleus"/>
    <property type="evidence" value="ECO:0007669"/>
    <property type="project" value="TreeGrafter"/>
</dbReference>
<feature type="repeat" description="ANK" evidence="3">
    <location>
        <begin position="139"/>
        <end position="171"/>
    </location>
</feature>
<dbReference type="InterPro" id="IPR002110">
    <property type="entry name" value="Ankyrin_rpt"/>
</dbReference>
<sequence length="928" mass="101463">MPDIIPSSPIAQPSTTSLINAQLLNAVTRGDENYARSLLARGADVNATDAVGRSTVACVVAGESWQTVDPSFMTTSRLNTLRLLVEDRHVSLYTLNAPQEAMNGVTPLGFAAWMNSPKAVEILLEASGGAVSVDGNDAYGVTPLMYATRDANLEVVDCLLLHGAYPDHRDRNHRTSIQYALNHSQILWACEEALRHYRAREIRSANGGIKPDTPEAALQPIAGSSHFRSSHLFTPIDVLERTDALVRAIVSSDVTTLYTLLSAFSTGSSSESVPSLVNAPDAEAWSPIHYCASLKQPSIEVLDILYCAGADVSLFSKTGCCTPLHCLARRKRGPDALRDQASNDALYRFVVHLVRNLRAPLQAQDHNNETCVHIAAEHGDSVEILRAMLDSDAEHTVSEMRNSRGLTPLEVAKSEFRPLFSHFHEERRPASSASHATVRALHNSGSNMSLSTLTPRAYSAAHSPPPDDEVSPSAFEKVLDTLNAITMDLTLPPGFTSSEAALDRFDARLRDASSVSQDAISQLYSRLDEAREEALRARELWTGADASLDTVSQAVEENLTSGSFIAREPGAEDSSHESVATRHSSSDTDGDLPTTPGFGTELLMLDSSENDGILLKPWPRTRDSEDTANHSMTQESDPANSIAHLRSHKSMSDLRQLTPPLTQDGIGATSTPVRRARADTLTDIGTRGGRSRQLLESGAEGEGKRARFKAWLRRTFLPERSPRSPVQRAEEPPSSLTTLVEKDESVTVSSSPLHPSYRVLATVGKDLARIDECISNAEKLVASGHRATVRAERKMRRALQVRRKLIQDRRRMRMSTVEEVPAEQKGRCQPPPPLRVIIPRTESPITSPAQSPSTRSTTSSMSSLASVQQENDGAETETDTETLRRLYLRKVDGRFEGAAEGLEKAGIWLKIVKTVLEDVERRGLDERM</sequence>
<dbReference type="PROSITE" id="PS50088">
    <property type="entry name" value="ANK_REPEAT"/>
    <property type="match status" value="2"/>
</dbReference>
<evidence type="ECO:0000256" key="2">
    <source>
        <dbReference type="ARBA" id="ARBA00023043"/>
    </source>
</evidence>
<dbReference type="PANTHER" id="PTHR24201">
    <property type="entry name" value="ANK_REP_REGION DOMAIN-CONTAINING PROTEIN"/>
    <property type="match status" value="1"/>
</dbReference>
<proteinExistence type="predicted"/>
<dbReference type="Proteomes" id="UP000759537">
    <property type="component" value="Unassembled WGS sequence"/>
</dbReference>
<dbReference type="Pfam" id="PF12796">
    <property type="entry name" value="Ank_2"/>
    <property type="match status" value="1"/>
</dbReference>
<dbReference type="OrthoDB" id="539213at2759"/>
<evidence type="ECO:0008006" key="8">
    <source>
        <dbReference type="Google" id="ProtNLM"/>
    </source>
</evidence>
<keyword evidence="1" id="KW-0677">Repeat</keyword>
<keyword evidence="7" id="KW-1185">Reference proteome</keyword>
<dbReference type="SUPFAM" id="SSF48403">
    <property type="entry name" value="Ankyrin repeat"/>
    <property type="match status" value="2"/>
</dbReference>
<feature type="region of interest" description="Disordered" evidence="4">
    <location>
        <begin position="620"/>
        <end position="641"/>
    </location>
</feature>
<dbReference type="EMBL" id="WHVB01000112">
    <property type="protein sequence ID" value="KAF8461818.1"/>
    <property type="molecule type" value="Genomic_DNA"/>
</dbReference>
<feature type="region of interest" description="Disordered" evidence="4">
    <location>
        <begin position="562"/>
        <end position="598"/>
    </location>
</feature>
<evidence type="ECO:0000313" key="5">
    <source>
        <dbReference type="EMBL" id="KAF8461818.1"/>
    </source>
</evidence>
<accession>A0A9P5JV03</accession>
<gene>
    <name evidence="6" type="ORF">DFH94DRAFT_174078</name>
    <name evidence="5" type="ORF">DFH94DRAFT_70091</name>
</gene>
<name>A0A9P5JV03_9AGAM</name>
<dbReference type="AlphaFoldDB" id="A0A9P5JV03"/>
<feature type="repeat" description="ANK" evidence="3">
    <location>
        <begin position="23"/>
        <end position="50"/>
    </location>
</feature>
<feature type="compositionally biased region" description="Polar residues" evidence="4">
    <location>
        <begin position="629"/>
        <end position="639"/>
    </location>
</feature>
<protein>
    <recommendedName>
        <fullName evidence="8">Ankyrin</fullName>
    </recommendedName>
</protein>
<dbReference type="Gene3D" id="1.25.40.20">
    <property type="entry name" value="Ankyrin repeat-containing domain"/>
    <property type="match status" value="2"/>
</dbReference>
<evidence type="ECO:0000313" key="6">
    <source>
        <dbReference type="EMBL" id="KAF8486199.1"/>
    </source>
</evidence>
<feature type="region of interest" description="Disordered" evidence="4">
    <location>
        <begin position="812"/>
        <end position="881"/>
    </location>
</feature>
<dbReference type="SMART" id="SM00248">
    <property type="entry name" value="ANK"/>
    <property type="match status" value="5"/>
</dbReference>
<feature type="compositionally biased region" description="Basic and acidic residues" evidence="4">
    <location>
        <begin position="569"/>
        <end position="586"/>
    </location>
</feature>
<comment type="caution">
    <text evidence="5">The sequence shown here is derived from an EMBL/GenBank/DDBJ whole genome shotgun (WGS) entry which is preliminary data.</text>
</comment>
<evidence type="ECO:0000256" key="4">
    <source>
        <dbReference type="SAM" id="MobiDB-lite"/>
    </source>
</evidence>
<feature type="compositionally biased region" description="Low complexity" evidence="4">
    <location>
        <begin position="846"/>
        <end position="866"/>
    </location>
</feature>